<keyword evidence="1" id="KW-0812">Transmembrane</keyword>
<sequence length="144" mass="16412">MTMDQTPPVPDVTSIAGPYLLGHMTSYAAFGILCLQIYMYHVCFGPSDRRWLQVLVWMVFLISLVFQVCETYEVGGPLEVDGEDWTTFKVIYFACLFQWSCSINGAGILCLEDIHPWEKLLDPFDYLSTIYCAAIYVLAFDYSS</sequence>
<proteinExistence type="predicted"/>
<evidence type="ECO:0000313" key="2">
    <source>
        <dbReference type="EMBL" id="KAF9067765.1"/>
    </source>
</evidence>
<feature type="transmembrane region" description="Helical" evidence="1">
    <location>
        <begin position="20"/>
        <end position="39"/>
    </location>
</feature>
<protein>
    <submittedName>
        <fullName evidence="2">Uncharacterized protein</fullName>
    </submittedName>
</protein>
<comment type="caution">
    <text evidence="2">The sequence shown here is derived from an EMBL/GenBank/DDBJ whole genome shotgun (WGS) entry which is preliminary data.</text>
</comment>
<gene>
    <name evidence="2" type="ORF">BDP27DRAFT_1403684</name>
</gene>
<keyword evidence="1" id="KW-0472">Membrane</keyword>
<feature type="transmembrane region" description="Helical" evidence="1">
    <location>
        <begin position="51"/>
        <end position="68"/>
    </location>
</feature>
<organism evidence="2 3">
    <name type="scientific">Rhodocollybia butyracea</name>
    <dbReference type="NCBI Taxonomy" id="206335"/>
    <lineage>
        <taxon>Eukaryota</taxon>
        <taxon>Fungi</taxon>
        <taxon>Dikarya</taxon>
        <taxon>Basidiomycota</taxon>
        <taxon>Agaricomycotina</taxon>
        <taxon>Agaricomycetes</taxon>
        <taxon>Agaricomycetidae</taxon>
        <taxon>Agaricales</taxon>
        <taxon>Marasmiineae</taxon>
        <taxon>Omphalotaceae</taxon>
        <taxon>Rhodocollybia</taxon>
    </lineage>
</organism>
<name>A0A9P5PTF0_9AGAR</name>
<evidence type="ECO:0000313" key="3">
    <source>
        <dbReference type="Proteomes" id="UP000772434"/>
    </source>
</evidence>
<dbReference type="Proteomes" id="UP000772434">
    <property type="component" value="Unassembled WGS sequence"/>
</dbReference>
<feature type="transmembrane region" description="Helical" evidence="1">
    <location>
        <begin position="123"/>
        <end position="140"/>
    </location>
</feature>
<dbReference type="OrthoDB" id="2681808at2759"/>
<reference evidence="2" key="1">
    <citation type="submission" date="2020-11" db="EMBL/GenBank/DDBJ databases">
        <authorList>
            <consortium name="DOE Joint Genome Institute"/>
            <person name="Ahrendt S."/>
            <person name="Riley R."/>
            <person name="Andreopoulos W."/>
            <person name="Labutti K."/>
            <person name="Pangilinan J."/>
            <person name="Ruiz-Duenas F.J."/>
            <person name="Barrasa J.M."/>
            <person name="Sanchez-Garcia M."/>
            <person name="Camarero S."/>
            <person name="Miyauchi S."/>
            <person name="Serrano A."/>
            <person name="Linde D."/>
            <person name="Babiker R."/>
            <person name="Drula E."/>
            <person name="Ayuso-Fernandez I."/>
            <person name="Pacheco R."/>
            <person name="Padilla G."/>
            <person name="Ferreira P."/>
            <person name="Barriuso J."/>
            <person name="Kellner H."/>
            <person name="Castanera R."/>
            <person name="Alfaro M."/>
            <person name="Ramirez L."/>
            <person name="Pisabarro A.G."/>
            <person name="Kuo A."/>
            <person name="Tritt A."/>
            <person name="Lipzen A."/>
            <person name="He G."/>
            <person name="Yan M."/>
            <person name="Ng V."/>
            <person name="Cullen D."/>
            <person name="Martin F."/>
            <person name="Rosso M.-N."/>
            <person name="Henrissat B."/>
            <person name="Hibbett D."/>
            <person name="Martinez A.T."/>
            <person name="Grigoriev I.V."/>
        </authorList>
    </citation>
    <scope>NUCLEOTIDE SEQUENCE</scope>
    <source>
        <strain evidence="2">AH 40177</strain>
    </source>
</reference>
<accession>A0A9P5PTF0</accession>
<dbReference type="EMBL" id="JADNRY010000069">
    <property type="protein sequence ID" value="KAF9067765.1"/>
    <property type="molecule type" value="Genomic_DNA"/>
</dbReference>
<feature type="non-terminal residue" evidence="2">
    <location>
        <position position="1"/>
    </location>
</feature>
<keyword evidence="3" id="KW-1185">Reference proteome</keyword>
<evidence type="ECO:0000256" key="1">
    <source>
        <dbReference type="SAM" id="Phobius"/>
    </source>
</evidence>
<keyword evidence="1" id="KW-1133">Transmembrane helix</keyword>
<dbReference type="AlphaFoldDB" id="A0A9P5PTF0"/>